<accession>A0A346XVA5</accession>
<sequence length="42" mass="4415">MPGAPTWASNGPDLPDDPYLDQQYGLELHRVAGAWSTADGSG</sequence>
<reference evidence="2 3" key="1">
    <citation type="submission" date="2018-09" db="EMBL/GenBank/DDBJ databases">
        <title>Complete genome sequence of Euzebya sp. DY32-46 isolated from seawater of Pacific Ocean.</title>
        <authorList>
            <person name="Xu L."/>
            <person name="Wu Y.-H."/>
            <person name="Xu X.-W."/>
        </authorList>
    </citation>
    <scope>NUCLEOTIDE SEQUENCE [LARGE SCALE GENOMIC DNA]</scope>
    <source>
        <strain evidence="2 3">DY32-46</strain>
    </source>
</reference>
<evidence type="ECO:0000313" key="3">
    <source>
        <dbReference type="Proteomes" id="UP000264006"/>
    </source>
</evidence>
<dbReference type="AlphaFoldDB" id="A0A346XVA5"/>
<name>A0A346XVA5_9ACTN</name>
<organism evidence="2 3">
    <name type="scientific">Euzebya pacifica</name>
    <dbReference type="NCBI Taxonomy" id="1608957"/>
    <lineage>
        <taxon>Bacteria</taxon>
        <taxon>Bacillati</taxon>
        <taxon>Actinomycetota</taxon>
        <taxon>Nitriliruptoria</taxon>
        <taxon>Euzebyales</taxon>
    </lineage>
</organism>
<protein>
    <submittedName>
        <fullName evidence="2">Uncharacterized protein</fullName>
    </submittedName>
</protein>
<dbReference type="Proteomes" id="UP000264006">
    <property type="component" value="Chromosome"/>
</dbReference>
<evidence type="ECO:0000313" key="2">
    <source>
        <dbReference type="EMBL" id="AXV06152.1"/>
    </source>
</evidence>
<gene>
    <name evidence="2" type="ORF">DVS28_a1453</name>
</gene>
<proteinExistence type="predicted"/>
<dbReference type="KEGG" id="euz:DVS28_a1453"/>
<keyword evidence="3" id="KW-1185">Reference proteome</keyword>
<dbReference type="EMBL" id="CP031165">
    <property type="protein sequence ID" value="AXV06152.1"/>
    <property type="molecule type" value="Genomic_DNA"/>
</dbReference>
<evidence type="ECO:0000256" key="1">
    <source>
        <dbReference type="SAM" id="MobiDB-lite"/>
    </source>
</evidence>
<feature type="region of interest" description="Disordered" evidence="1">
    <location>
        <begin position="1"/>
        <end position="20"/>
    </location>
</feature>